<evidence type="ECO:0000313" key="9">
    <source>
        <dbReference type="EMBL" id="KAL1889837.1"/>
    </source>
</evidence>
<reference evidence="9 10" key="1">
    <citation type="journal article" date="2024" name="IMA Fungus">
        <title>IMA Genome - F19 : A genome assembly and annotation guide to empower mycologists, including annotated draft genome sequences of Ceratocystis pirilliformis, Diaporthe australafricana, Fusarium ophioides, Paecilomyces lecythidis, and Sporothrix stenoceras.</title>
        <authorList>
            <person name="Aylward J."/>
            <person name="Wilson A.M."/>
            <person name="Visagie C.M."/>
            <person name="Spraker J."/>
            <person name="Barnes I."/>
            <person name="Buitendag C."/>
            <person name="Ceriani C."/>
            <person name="Del Mar Angel L."/>
            <person name="du Plessis D."/>
            <person name="Fuchs T."/>
            <person name="Gasser K."/>
            <person name="Kramer D."/>
            <person name="Li W."/>
            <person name="Munsamy K."/>
            <person name="Piso A."/>
            <person name="Price J.L."/>
            <person name="Sonnekus B."/>
            <person name="Thomas C."/>
            <person name="van der Nest A."/>
            <person name="van Dijk A."/>
            <person name="van Heerden A."/>
            <person name="van Vuuren N."/>
            <person name="Yilmaz N."/>
            <person name="Duong T.A."/>
            <person name="van der Merwe N.A."/>
            <person name="Wingfield M.J."/>
            <person name="Wingfield B.D."/>
        </authorList>
    </citation>
    <scope>NUCLEOTIDE SEQUENCE [LARGE SCALE GENOMIC DNA]</scope>
    <source>
        <strain evidence="9 10">CMW 12675</strain>
    </source>
</reference>
<feature type="domain" description="TLC" evidence="8">
    <location>
        <begin position="146"/>
        <end position="383"/>
    </location>
</feature>
<comment type="subcellular location">
    <subcellularLocation>
        <location evidence="1">Membrane</location>
        <topology evidence="1">Multi-pass membrane protein</topology>
    </subcellularLocation>
</comment>
<evidence type="ECO:0000256" key="7">
    <source>
        <dbReference type="SAM" id="Phobius"/>
    </source>
</evidence>
<evidence type="ECO:0000256" key="1">
    <source>
        <dbReference type="ARBA" id="ARBA00004141"/>
    </source>
</evidence>
<keyword evidence="10" id="KW-1185">Reference proteome</keyword>
<name>A0ABR3YPM6_9PEZI</name>
<dbReference type="Pfam" id="PF03798">
    <property type="entry name" value="TRAM_LAG1_CLN8"/>
    <property type="match status" value="1"/>
</dbReference>
<dbReference type="EC" id="2.3.1.24" evidence="9"/>
<gene>
    <name evidence="9" type="primary">lag1</name>
    <name evidence="9" type="ORF">Cpir12675_005634</name>
</gene>
<evidence type="ECO:0000256" key="4">
    <source>
        <dbReference type="ARBA" id="ARBA00022989"/>
    </source>
</evidence>
<accession>A0ABR3YPM6</accession>
<keyword evidence="4 7" id="KW-1133">Transmembrane helix</keyword>
<feature type="transmembrane region" description="Helical" evidence="7">
    <location>
        <begin position="190"/>
        <end position="212"/>
    </location>
</feature>
<keyword evidence="9" id="KW-0012">Acyltransferase</keyword>
<evidence type="ECO:0000256" key="3">
    <source>
        <dbReference type="ARBA" id="ARBA00022692"/>
    </source>
</evidence>
<keyword evidence="5 6" id="KW-0472">Membrane</keyword>
<keyword evidence="9" id="KW-0808">Transferase</keyword>
<comment type="similarity">
    <text evidence="2">Belongs to the sphingosine N-acyltransferase family.</text>
</comment>
<dbReference type="InterPro" id="IPR016439">
    <property type="entry name" value="Lag1/Lac1-like"/>
</dbReference>
<feature type="transmembrane region" description="Helical" evidence="7">
    <location>
        <begin position="279"/>
        <end position="303"/>
    </location>
</feature>
<sequence length="453" mass="51608">MAAQVPATELTSEWAPNDVTNHHGPLYASRKRRAGIISRKPLKYPDGLMAQLSRAFVENQISYSFNLLALLFLADACLPKSRPYTRKFFTLSYYNGSTEKYAAGADDIYFITLCVVLFTFLRASVMQYLLTPIARMGGISRAKMQARFTEQAWLLVYYGFFWTFGMYIYYTSPYWMNMKELWTNWPDRELNGLSKLYILAQWGFWVQQVLVINIEERRKDHYQMLTHHFITIALVSSCYSYHQTRVGILILVLMDVVDLFLPLAKCLKYTGFSTLCDVMFGIFMVSWVVARHFLYMAVCWSIYADIPVLIGNSCYTGNSKSLSGPFPTPEGYSYLIQPFIKADGLVCFNDTIRWLFLAPLLMLQVITLVWFTMILRVAARVIRGAGATDSRSDEEDSDQLEKEVNASSINFGNWEKKNAKRQAGASTTTGVSLAAHSGGKELLGRIGCEKHVE</sequence>
<dbReference type="PROSITE" id="PS50922">
    <property type="entry name" value="TLC"/>
    <property type="match status" value="1"/>
</dbReference>
<protein>
    <submittedName>
        <fullName evidence="9">Sphingosine N-acyltransferase lag1</fullName>
        <ecNumber evidence="9">2.3.1.24</ecNumber>
    </submittedName>
</protein>
<keyword evidence="3 6" id="KW-0812">Transmembrane</keyword>
<dbReference type="GO" id="GO:0050291">
    <property type="term" value="F:sphingosine N-acyltransferase activity"/>
    <property type="evidence" value="ECO:0007669"/>
    <property type="project" value="UniProtKB-EC"/>
</dbReference>
<dbReference type="SMART" id="SM00724">
    <property type="entry name" value="TLC"/>
    <property type="match status" value="1"/>
</dbReference>
<dbReference type="Proteomes" id="UP001583280">
    <property type="component" value="Unassembled WGS sequence"/>
</dbReference>
<comment type="caution">
    <text evidence="9">The sequence shown here is derived from an EMBL/GenBank/DDBJ whole genome shotgun (WGS) entry which is preliminary data.</text>
</comment>
<feature type="transmembrane region" description="Helical" evidence="7">
    <location>
        <begin position="152"/>
        <end position="170"/>
    </location>
</feature>
<feature type="transmembrane region" description="Helical" evidence="7">
    <location>
        <begin position="354"/>
        <end position="375"/>
    </location>
</feature>
<evidence type="ECO:0000256" key="5">
    <source>
        <dbReference type="ARBA" id="ARBA00023136"/>
    </source>
</evidence>
<evidence type="ECO:0000313" key="10">
    <source>
        <dbReference type="Proteomes" id="UP001583280"/>
    </source>
</evidence>
<dbReference type="InterPro" id="IPR006634">
    <property type="entry name" value="TLC-dom"/>
</dbReference>
<evidence type="ECO:0000259" key="8">
    <source>
        <dbReference type="PROSITE" id="PS50922"/>
    </source>
</evidence>
<evidence type="ECO:0000256" key="2">
    <source>
        <dbReference type="ARBA" id="ARBA00009808"/>
    </source>
</evidence>
<evidence type="ECO:0000256" key="6">
    <source>
        <dbReference type="PROSITE-ProRule" id="PRU00205"/>
    </source>
</evidence>
<organism evidence="9 10">
    <name type="scientific">Ceratocystis pirilliformis</name>
    <dbReference type="NCBI Taxonomy" id="259994"/>
    <lineage>
        <taxon>Eukaryota</taxon>
        <taxon>Fungi</taxon>
        <taxon>Dikarya</taxon>
        <taxon>Ascomycota</taxon>
        <taxon>Pezizomycotina</taxon>
        <taxon>Sordariomycetes</taxon>
        <taxon>Hypocreomycetidae</taxon>
        <taxon>Microascales</taxon>
        <taxon>Ceratocystidaceae</taxon>
        <taxon>Ceratocystis</taxon>
    </lineage>
</organism>
<proteinExistence type="inferred from homology"/>
<feature type="transmembrane region" description="Helical" evidence="7">
    <location>
        <begin position="108"/>
        <end position="131"/>
    </location>
</feature>
<dbReference type="PANTHER" id="PTHR12560:SF0">
    <property type="entry name" value="LD18904P"/>
    <property type="match status" value="1"/>
</dbReference>
<dbReference type="PANTHER" id="PTHR12560">
    <property type="entry name" value="LONGEVITY ASSURANCE FACTOR 1 LAG1"/>
    <property type="match status" value="1"/>
</dbReference>
<dbReference type="EMBL" id="JAWDJO010000203">
    <property type="protein sequence ID" value="KAL1889837.1"/>
    <property type="molecule type" value="Genomic_DNA"/>
</dbReference>